<dbReference type="EMBL" id="FNIA01000025">
    <property type="protein sequence ID" value="SDN29428.1"/>
    <property type="molecule type" value="Genomic_DNA"/>
</dbReference>
<protein>
    <submittedName>
        <fullName evidence="2">Sugar-specific transcriptional regulator TrmB</fullName>
    </submittedName>
</protein>
<name>A0A1H0A723_9EURY</name>
<proteinExistence type="predicted"/>
<dbReference type="Pfam" id="PF01978">
    <property type="entry name" value="TrmB"/>
    <property type="match status" value="1"/>
</dbReference>
<dbReference type="InterPro" id="IPR036388">
    <property type="entry name" value="WH-like_DNA-bd_sf"/>
</dbReference>
<feature type="domain" description="Transcription regulator TrmB N-terminal" evidence="1">
    <location>
        <begin position="11"/>
        <end position="77"/>
    </location>
</feature>
<dbReference type="SUPFAM" id="SSF46785">
    <property type="entry name" value="Winged helix' DNA-binding domain"/>
    <property type="match status" value="1"/>
</dbReference>
<dbReference type="AlphaFoldDB" id="A0A1H0A723"/>
<dbReference type="PANTHER" id="PTHR34293:SF1">
    <property type="entry name" value="HTH-TYPE TRANSCRIPTIONAL REGULATOR TRMBL2"/>
    <property type="match status" value="1"/>
</dbReference>
<dbReference type="OrthoDB" id="30795at2157"/>
<evidence type="ECO:0000259" key="1">
    <source>
        <dbReference type="Pfam" id="PF01978"/>
    </source>
</evidence>
<dbReference type="InterPro" id="IPR051797">
    <property type="entry name" value="TrmB-like"/>
</dbReference>
<keyword evidence="3" id="KW-1185">Reference proteome</keyword>
<gene>
    <name evidence="2" type="ORF">SAMN05192554_12530</name>
</gene>
<organism evidence="2 3">
    <name type="scientific">Haloarchaeobius iranensis</name>
    <dbReference type="NCBI Taxonomy" id="996166"/>
    <lineage>
        <taxon>Archaea</taxon>
        <taxon>Methanobacteriati</taxon>
        <taxon>Methanobacteriota</taxon>
        <taxon>Stenosarchaea group</taxon>
        <taxon>Halobacteria</taxon>
        <taxon>Halobacteriales</taxon>
        <taxon>Halorubellaceae</taxon>
        <taxon>Haloarchaeobius</taxon>
    </lineage>
</organism>
<dbReference type="InterPro" id="IPR036390">
    <property type="entry name" value="WH_DNA-bd_sf"/>
</dbReference>
<reference evidence="2 3" key="1">
    <citation type="submission" date="2016-10" db="EMBL/GenBank/DDBJ databases">
        <authorList>
            <person name="de Groot N.N."/>
        </authorList>
    </citation>
    <scope>NUCLEOTIDE SEQUENCE [LARGE SCALE GENOMIC DNA]</scope>
    <source>
        <strain evidence="3">EB21,IBRC-M 10013,KCTC 4048</strain>
    </source>
</reference>
<dbReference type="Gene3D" id="1.10.10.10">
    <property type="entry name" value="Winged helix-like DNA-binding domain superfamily/Winged helix DNA-binding domain"/>
    <property type="match status" value="1"/>
</dbReference>
<sequence>MGSESAAVDALERLGLTSYEARVFVALQKLGSGTAREIAQVSEVPRSQVYTTAESLEERGLIEEQRATPIEFRTVGPGEAREKLAERRRDDERRAFEYLAAVEHSLQDQSDASADIWTLRGRDSVTRRVTHLLDEADDRVVFGTASVELFPTAVRDALAGVATDGVRVVVVSRDPDVLALAESLPNVDCWPLDGSYVDDVEGGRLLAVDGETILLSVLGAGIEQFDEEHALWSSGTQFATVLLQLLDGWFDRELAVA</sequence>
<evidence type="ECO:0000313" key="2">
    <source>
        <dbReference type="EMBL" id="SDN29428.1"/>
    </source>
</evidence>
<dbReference type="RefSeq" id="WP_089735768.1">
    <property type="nucleotide sequence ID" value="NZ_FNIA01000025.1"/>
</dbReference>
<dbReference type="InterPro" id="IPR002831">
    <property type="entry name" value="Tscrpt_reg_TrmB_N"/>
</dbReference>
<accession>A0A1H0A723</accession>
<dbReference type="STRING" id="996166.SAMN05192554_12530"/>
<evidence type="ECO:0000313" key="3">
    <source>
        <dbReference type="Proteomes" id="UP000199370"/>
    </source>
</evidence>
<dbReference type="Proteomes" id="UP000199370">
    <property type="component" value="Unassembled WGS sequence"/>
</dbReference>
<dbReference type="PANTHER" id="PTHR34293">
    <property type="entry name" value="HTH-TYPE TRANSCRIPTIONAL REGULATOR TRMBL2"/>
    <property type="match status" value="1"/>
</dbReference>